<evidence type="ECO:0008006" key="4">
    <source>
        <dbReference type="Google" id="ProtNLM"/>
    </source>
</evidence>
<dbReference type="RefSeq" id="WP_166197033.1">
    <property type="nucleotide sequence ID" value="NZ_JAAOIV010000008.1"/>
</dbReference>
<comment type="caution">
    <text evidence="2">The sequence shown here is derived from an EMBL/GenBank/DDBJ whole genome shotgun (WGS) entry which is preliminary data.</text>
</comment>
<keyword evidence="1" id="KW-0812">Transmembrane</keyword>
<keyword evidence="3" id="KW-1185">Reference proteome</keyword>
<keyword evidence="1" id="KW-0472">Membrane</keyword>
<dbReference type="PANTHER" id="PTHR40761">
    <property type="entry name" value="CONSERVED INTEGRAL MEMBRANE ALANINE VALINE AND LEUCINE RICH PROTEIN-RELATED"/>
    <property type="match status" value="1"/>
</dbReference>
<dbReference type="AlphaFoldDB" id="A0A967EHH3"/>
<dbReference type="Proteomes" id="UP000744769">
    <property type="component" value="Unassembled WGS sequence"/>
</dbReference>
<gene>
    <name evidence="2" type="ORF">G9U51_11275</name>
</gene>
<accession>A0A967EHH3</accession>
<feature type="transmembrane region" description="Helical" evidence="1">
    <location>
        <begin position="46"/>
        <end position="65"/>
    </location>
</feature>
<feature type="transmembrane region" description="Helical" evidence="1">
    <location>
        <begin position="6"/>
        <end position="25"/>
    </location>
</feature>
<dbReference type="EMBL" id="JAAOIV010000008">
    <property type="protein sequence ID" value="NHN56358.1"/>
    <property type="molecule type" value="Genomic_DNA"/>
</dbReference>
<feature type="transmembrane region" description="Helical" evidence="1">
    <location>
        <begin position="246"/>
        <end position="267"/>
    </location>
</feature>
<feature type="transmembrane region" description="Helical" evidence="1">
    <location>
        <begin position="219"/>
        <end position="240"/>
    </location>
</feature>
<feature type="transmembrane region" description="Helical" evidence="1">
    <location>
        <begin position="71"/>
        <end position="94"/>
    </location>
</feature>
<dbReference type="PANTHER" id="PTHR40761:SF1">
    <property type="entry name" value="CONSERVED INTEGRAL MEMBRANE ALANINE VALINE AND LEUCINE RICH PROTEIN-RELATED"/>
    <property type="match status" value="1"/>
</dbReference>
<dbReference type="SUPFAM" id="SSF103481">
    <property type="entry name" value="Multidrug resistance efflux transporter EmrE"/>
    <property type="match status" value="1"/>
</dbReference>
<protein>
    <recommendedName>
        <fullName evidence="4">DMT family transporter</fullName>
    </recommendedName>
</protein>
<feature type="transmembrane region" description="Helical" evidence="1">
    <location>
        <begin position="131"/>
        <end position="149"/>
    </location>
</feature>
<sequence>MLGLLGAVLAALAYGTATILQAIGVRQLDALPEHPGWPARLKAGRLYAVGLALDGLGFLLSFAALRTLPLFLVESMLASSVAVTAVLAVVVLHVRLRRAEVAALGVVGIGLVLLALSAHEGPGRAVGSTGGWLLLGFAVIVGVLFALGYADRDRSRSSVQLAVVSGLGFGVTGIAARVIEPAKPLWHTIIQPQLWALIIGGIAAVVAYGFALDRGKTTTVAAITFAVETIVPAAIGLAFLGDAIRHGLVVVAVLGFAATLGGCLALAGRAEVD</sequence>
<evidence type="ECO:0000256" key="1">
    <source>
        <dbReference type="SAM" id="Phobius"/>
    </source>
</evidence>
<name>A0A967EHH3_9MICO</name>
<organism evidence="2 3">
    <name type="scientific">Metallococcus carri</name>
    <dbReference type="NCBI Taxonomy" id="1656884"/>
    <lineage>
        <taxon>Bacteria</taxon>
        <taxon>Bacillati</taxon>
        <taxon>Actinomycetota</taxon>
        <taxon>Actinomycetes</taxon>
        <taxon>Micrococcales</taxon>
        <taxon>Dermacoccaceae</taxon>
        <taxon>Metallococcus</taxon>
    </lineage>
</organism>
<dbReference type="InterPro" id="IPR037185">
    <property type="entry name" value="EmrE-like"/>
</dbReference>
<keyword evidence="1" id="KW-1133">Transmembrane helix</keyword>
<evidence type="ECO:0000313" key="3">
    <source>
        <dbReference type="Proteomes" id="UP000744769"/>
    </source>
</evidence>
<reference evidence="2" key="1">
    <citation type="submission" date="2020-03" db="EMBL/GenBank/DDBJ databases">
        <title>Draft sequencing of Calidifontibacter sp. DB0510.</title>
        <authorList>
            <person name="Kim D.-U."/>
        </authorList>
    </citation>
    <scope>NUCLEOTIDE SEQUENCE</scope>
    <source>
        <strain evidence="2">DB0510</strain>
    </source>
</reference>
<feature type="transmembrane region" description="Helical" evidence="1">
    <location>
        <begin position="161"/>
        <end position="179"/>
    </location>
</feature>
<feature type="transmembrane region" description="Helical" evidence="1">
    <location>
        <begin position="101"/>
        <end position="119"/>
    </location>
</feature>
<feature type="transmembrane region" description="Helical" evidence="1">
    <location>
        <begin position="194"/>
        <end position="212"/>
    </location>
</feature>
<evidence type="ECO:0000313" key="2">
    <source>
        <dbReference type="EMBL" id="NHN56358.1"/>
    </source>
</evidence>
<proteinExistence type="predicted"/>